<proteinExistence type="predicted"/>
<keyword evidence="1" id="KW-0812">Transmembrane</keyword>
<keyword evidence="1" id="KW-1133">Transmembrane helix</keyword>
<dbReference type="InterPro" id="IPR021798">
    <property type="entry name" value="AftD_N"/>
</dbReference>
<evidence type="ECO:0000313" key="4">
    <source>
        <dbReference type="Proteomes" id="UP001589747"/>
    </source>
</evidence>
<gene>
    <name evidence="3" type="ORF">ACFFSY_13540</name>
</gene>
<keyword evidence="1" id="KW-0472">Membrane</keyword>
<feature type="transmembrane region" description="Helical" evidence="1">
    <location>
        <begin position="12"/>
        <end position="31"/>
    </location>
</feature>
<dbReference type="Proteomes" id="UP001589747">
    <property type="component" value="Unassembled WGS sequence"/>
</dbReference>
<dbReference type="Pfam" id="PF11847">
    <property type="entry name" value="GT-C_AftD"/>
    <property type="match status" value="1"/>
</dbReference>
<feature type="transmembrane region" description="Helical" evidence="1">
    <location>
        <begin position="327"/>
        <end position="347"/>
    </location>
</feature>
<accession>A0ABV5KP04</accession>
<dbReference type="RefSeq" id="WP_377494711.1">
    <property type="nucleotide sequence ID" value="NZ_JBHMDO010000022.1"/>
</dbReference>
<feature type="transmembrane region" description="Helical" evidence="1">
    <location>
        <begin position="373"/>
        <end position="393"/>
    </location>
</feature>
<reference evidence="3 4" key="1">
    <citation type="submission" date="2024-09" db="EMBL/GenBank/DDBJ databases">
        <authorList>
            <person name="Sun Q."/>
            <person name="Mori K."/>
        </authorList>
    </citation>
    <scope>NUCLEOTIDE SEQUENCE [LARGE SCALE GENOMIC DNA]</scope>
    <source>
        <strain evidence="3 4">TISTR 2452</strain>
    </source>
</reference>
<comment type="caution">
    <text evidence="3">The sequence shown here is derived from an EMBL/GenBank/DDBJ whole genome shotgun (WGS) entry which is preliminary data.</text>
</comment>
<name>A0ABV5KP04_9BACL</name>
<feature type="transmembrane region" description="Helical" evidence="1">
    <location>
        <begin position="405"/>
        <end position="431"/>
    </location>
</feature>
<feature type="domain" description="Alpha-(1-&gt;3)-arabinofuranosyltransferase N-terminal GT-C" evidence="2">
    <location>
        <begin position="373"/>
        <end position="587"/>
    </location>
</feature>
<protein>
    <submittedName>
        <fullName evidence="3">Alpha-(1-&gt;3)-arabinofuranosyltransferase family protein</fullName>
    </submittedName>
</protein>
<sequence length="1056" mass="119692">MNFSWMQLKKYYQYYVVFLVLTLVSASIFWFDAYIAGGDVYPSGFIPDNQELDKSLSLWGTFVNGFGSPQFSSNMFIQALWGKIVGGLGFSGYAVQYLFYTTLLIWQGWATVYFMRAFFPERNYAPIFAAIAMPLSLFNAITFINPIMAFALGYAPWIAGLLVHHLRQPQSAMKFGIQIGFTSLGLFLISANPPSAVFFVLWTLLWLAVCWYRWRQIHKVWRGIVLGIVLAVLLNCWWAYAAYITLYGSPGTVEQTFKGPLDYQFVHQNASIINLLSFQGIWNWPRQEYYPWAKMYYTNILMYASLYVPVLFALYAFFFSAQKKRKLVLLGILGLSLFMAKGLHAPFSQVNGWMYTHIPLFWLFRDPQVQFNIPIYLSIFALAALSVDEWTVAIKQWASRVARPLILKSVIPAGAGLMLLFCLALNGGALISGAFLSINDKGAVKLPGYWEDIAQAINASDDHARVLLLPNNDFYQMGYDWGYYGIDYVAQSLIHKPVLLLEPQVDVYLGGSAGYMRQVQQLYKVLKENQSGDITPLLEKMGIKWLILRHDITTESIGRNFIPPEQLSSLLQGQKGIKKVGTFEKLDLYEIQQDVQVVDAYDGYGNWITEKKGIDVSTAYGKFALTPWLQNAEDAIIHGFQDEVEGIQGNREVSANTAISLIPRTFELFTRVEQDRIVVTAESLAIQIGDRPFKWESHVNFQMPEKASSLKVSIGDKIYQLDEHQLVQKNVRIGSYSVNTENMLLPVKLHAENDSTGTQEQTLQLYPVTQLSRTNEAILYPEKQVRTSIALTNWGELFDANAVKALNKEEAGLVAERENENTLMLKATENAAGIGLQLPDVSDSYIHISLKAQSMEGSKPLIRLINNESGMVIWESKLQTIRDWQTIEQEIYVGSKQSNLSLYFYAFAEQSVPTSIAYKDIRVDQETGATGSVLALNGESPNRLPMKTDKLDETLTIEVPKASKLVVYKTSYHDGWKLKSSSGETLEWEHVLVDGYMNGWIVPKNNDHKTITIEFAPSKTFNFLKSLAVVIFILSLLTAGWLLYLRIKKHREERRT</sequence>
<evidence type="ECO:0000313" key="3">
    <source>
        <dbReference type="EMBL" id="MFB9326945.1"/>
    </source>
</evidence>
<keyword evidence="4" id="KW-1185">Reference proteome</keyword>
<feature type="transmembrane region" description="Helical" evidence="1">
    <location>
        <begin position="1023"/>
        <end position="1045"/>
    </location>
</feature>
<feature type="transmembrane region" description="Helical" evidence="1">
    <location>
        <begin position="221"/>
        <end position="240"/>
    </location>
</feature>
<dbReference type="EMBL" id="JBHMDO010000022">
    <property type="protein sequence ID" value="MFB9326945.1"/>
    <property type="molecule type" value="Genomic_DNA"/>
</dbReference>
<feature type="transmembrane region" description="Helical" evidence="1">
    <location>
        <begin position="300"/>
        <end position="320"/>
    </location>
</feature>
<evidence type="ECO:0000256" key="1">
    <source>
        <dbReference type="SAM" id="Phobius"/>
    </source>
</evidence>
<evidence type="ECO:0000259" key="2">
    <source>
        <dbReference type="Pfam" id="PF11847"/>
    </source>
</evidence>
<feature type="transmembrane region" description="Helical" evidence="1">
    <location>
        <begin position="124"/>
        <end position="141"/>
    </location>
</feature>
<organism evidence="3 4">
    <name type="scientific">Paenibacillus aurantiacus</name>
    <dbReference type="NCBI Taxonomy" id="1936118"/>
    <lineage>
        <taxon>Bacteria</taxon>
        <taxon>Bacillati</taxon>
        <taxon>Bacillota</taxon>
        <taxon>Bacilli</taxon>
        <taxon>Bacillales</taxon>
        <taxon>Paenibacillaceae</taxon>
        <taxon>Paenibacillus</taxon>
    </lineage>
</organism>